<dbReference type="InterPro" id="IPR036520">
    <property type="entry name" value="UPF0759_sf"/>
</dbReference>
<dbReference type="Pfam" id="PF01904">
    <property type="entry name" value="DUF72"/>
    <property type="match status" value="1"/>
</dbReference>
<evidence type="ECO:0000313" key="2">
    <source>
        <dbReference type="Proteomes" id="UP000028715"/>
    </source>
</evidence>
<dbReference type="RefSeq" id="WP_035680492.1">
    <property type="nucleotide sequence ID" value="NZ_JPRL01000001.1"/>
</dbReference>
<dbReference type="PANTHER" id="PTHR30348">
    <property type="entry name" value="UNCHARACTERIZED PROTEIN YECE"/>
    <property type="match status" value="1"/>
</dbReference>
<dbReference type="SUPFAM" id="SSF117396">
    <property type="entry name" value="TM1631-like"/>
    <property type="match status" value="1"/>
</dbReference>
<dbReference type="Proteomes" id="UP000028715">
    <property type="component" value="Unassembled WGS sequence"/>
</dbReference>
<evidence type="ECO:0000313" key="1">
    <source>
        <dbReference type="EMBL" id="KFF04350.1"/>
    </source>
</evidence>
<dbReference type="Gene3D" id="3.20.20.410">
    <property type="entry name" value="Protein of unknown function UPF0759"/>
    <property type="match status" value="1"/>
</dbReference>
<protein>
    <recommendedName>
        <fullName evidence="3">Histidine kinase</fullName>
    </recommendedName>
</protein>
<dbReference type="STRING" id="362418.IW19_01870"/>
<organism evidence="1 2">
    <name type="scientific">Flavobacterium reichenbachii</name>
    <dbReference type="NCBI Taxonomy" id="362418"/>
    <lineage>
        <taxon>Bacteria</taxon>
        <taxon>Pseudomonadati</taxon>
        <taxon>Bacteroidota</taxon>
        <taxon>Flavobacteriia</taxon>
        <taxon>Flavobacteriales</taxon>
        <taxon>Flavobacteriaceae</taxon>
        <taxon>Flavobacterium</taxon>
    </lineage>
</organism>
<reference evidence="1 2" key="1">
    <citation type="submission" date="2014-07" db="EMBL/GenBank/DDBJ databases">
        <title>Genome of Flavobacterium reichenbachii LMG 25512.</title>
        <authorList>
            <person name="Stropko S.J."/>
            <person name="Pipes S.E."/>
            <person name="Newman J.D."/>
        </authorList>
    </citation>
    <scope>NUCLEOTIDE SEQUENCE [LARGE SCALE GENOMIC DNA]</scope>
    <source>
        <strain evidence="1 2">LMG 25512</strain>
    </source>
</reference>
<name>A0A085ZIT6_9FLAO</name>
<dbReference type="eggNOG" id="COG1801">
    <property type="taxonomic scope" value="Bacteria"/>
</dbReference>
<dbReference type="EMBL" id="JPRL01000001">
    <property type="protein sequence ID" value="KFF04350.1"/>
    <property type="molecule type" value="Genomic_DNA"/>
</dbReference>
<keyword evidence="2" id="KW-1185">Reference proteome</keyword>
<sequence>MKNDILIGCSSYNNRFWKSIFYPENIPVSKWFDYYCQHFDTYEMNGTFYKFPTLKVLENWYKKAPENFLFSVKAPKEITHIKKFIDCEDRLNEFYDCCEEGLKEKLGCILFQFPPSYDFSTEKLQNIIGKLNPKFKNVIEFRHKSWWNQEVWDAFSENNITFCSVSYPGLPNTIFYAFPLLYIRMHGDIKLFYSSYSSEELEIVKNMLALRHQNAFVYFNNTASTAGILNALELKASAVNLETASL</sequence>
<dbReference type="AlphaFoldDB" id="A0A085ZIT6"/>
<dbReference type="InterPro" id="IPR002763">
    <property type="entry name" value="DUF72"/>
</dbReference>
<dbReference type="OrthoDB" id="9780310at2"/>
<proteinExistence type="predicted"/>
<comment type="caution">
    <text evidence="1">The sequence shown here is derived from an EMBL/GenBank/DDBJ whole genome shotgun (WGS) entry which is preliminary data.</text>
</comment>
<evidence type="ECO:0008006" key="3">
    <source>
        <dbReference type="Google" id="ProtNLM"/>
    </source>
</evidence>
<dbReference type="PANTHER" id="PTHR30348:SF4">
    <property type="entry name" value="DUF72 DOMAIN-CONTAINING PROTEIN"/>
    <property type="match status" value="1"/>
</dbReference>
<accession>A0A085ZIT6</accession>
<gene>
    <name evidence="1" type="ORF">IW19_01870</name>
</gene>